<gene>
    <name evidence="1" type="ORF">TNCT_583641</name>
</gene>
<comment type="caution">
    <text evidence="1">The sequence shown here is derived from an EMBL/GenBank/DDBJ whole genome shotgun (WGS) entry which is preliminary data.</text>
</comment>
<protein>
    <submittedName>
        <fullName evidence="1">Tigger transposable element-derived protein 1-like</fullName>
    </submittedName>
</protein>
<keyword evidence="2" id="KW-1185">Reference proteome</keyword>
<accession>A0A8X6KT44</accession>
<evidence type="ECO:0000313" key="1">
    <source>
        <dbReference type="EMBL" id="GFQ83316.1"/>
    </source>
</evidence>
<name>A0A8X6KT44_TRICU</name>
<sequence>MFEKTDEEEKQSIREFWKNYNIMNAVENINLSWNDVTEKCLNGAWKNIWRNLSKGGDTGHSVDMNEIVEFAKQTSLDEVNVKDVEEIGQETVVSLSNDELKELAA</sequence>
<organism evidence="1 2">
    <name type="scientific">Trichonephila clavata</name>
    <name type="common">Joro spider</name>
    <name type="synonym">Nephila clavata</name>
    <dbReference type="NCBI Taxonomy" id="2740835"/>
    <lineage>
        <taxon>Eukaryota</taxon>
        <taxon>Metazoa</taxon>
        <taxon>Ecdysozoa</taxon>
        <taxon>Arthropoda</taxon>
        <taxon>Chelicerata</taxon>
        <taxon>Arachnida</taxon>
        <taxon>Araneae</taxon>
        <taxon>Araneomorphae</taxon>
        <taxon>Entelegynae</taxon>
        <taxon>Araneoidea</taxon>
        <taxon>Nephilidae</taxon>
        <taxon>Trichonephila</taxon>
    </lineage>
</organism>
<dbReference type="Proteomes" id="UP000887116">
    <property type="component" value="Unassembled WGS sequence"/>
</dbReference>
<evidence type="ECO:0000313" key="2">
    <source>
        <dbReference type="Proteomes" id="UP000887116"/>
    </source>
</evidence>
<dbReference type="EMBL" id="BMAO01022638">
    <property type="protein sequence ID" value="GFQ83316.1"/>
    <property type="molecule type" value="Genomic_DNA"/>
</dbReference>
<dbReference type="AlphaFoldDB" id="A0A8X6KT44"/>
<reference evidence="1" key="1">
    <citation type="submission" date="2020-07" db="EMBL/GenBank/DDBJ databases">
        <title>Multicomponent nature underlies the extraordinary mechanical properties of spider dragline silk.</title>
        <authorList>
            <person name="Kono N."/>
            <person name="Nakamura H."/>
            <person name="Mori M."/>
            <person name="Yoshida Y."/>
            <person name="Ohtoshi R."/>
            <person name="Malay A.D."/>
            <person name="Moran D.A.P."/>
            <person name="Tomita M."/>
            <person name="Numata K."/>
            <person name="Arakawa K."/>
        </authorList>
    </citation>
    <scope>NUCLEOTIDE SEQUENCE</scope>
</reference>
<dbReference type="OrthoDB" id="125347at2759"/>
<proteinExistence type="predicted"/>